<protein>
    <recommendedName>
        <fullName evidence="4">Glycosyl transferases group 1</fullName>
    </recommendedName>
</protein>
<dbReference type="PANTHER" id="PTHR12526:SF600">
    <property type="entry name" value="GLYCOSYL TRANSFERASE GROUP 1"/>
    <property type="match status" value="1"/>
</dbReference>
<dbReference type="Proteomes" id="UP000236724">
    <property type="component" value="Unassembled WGS sequence"/>
</dbReference>
<evidence type="ECO:0008006" key="4">
    <source>
        <dbReference type="Google" id="ProtNLM"/>
    </source>
</evidence>
<dbReference type="OrthoDB" id="9807209at2"/>
<dbReference type="AlphaFoldDB" id="A0A1H6FAP5"/>
<dbReference type="GO" id="GO:0016757">
    <property type="term" value="F:glycosyltransferase activity"/>
    <property type="evidence" value="ECO:0007669"/>
    <property type="project" value="TreeGrafter"/>
</dbReference>
<keyword evidence="3" id="KW-1185">Reference proteome</keyword>
<keyword evidence="1" id="KW-0175">Coiled coil</keyword>
<dbReference type="Pfam" id="PF13692">
    <property type="entry name" value="Glyco_trans_1_4"/>
    <property type="match status" value="1"/>
</dbReference>
<accession>A0A1H6FAP5</accession>
<evidence type="ECO:0000313" key="2">
    <source>
        <dbReference type="EMBL" id="SEH07158.1"/>
    </source>
</evidence>
<gene>
    <name evidence="2" type="ORF">MBHS_03032</name>
</gene>
<organism evidence="2 3">
    <name type="scientific">Candidatus Venteria ishoeyi</name>
    <dbReference type="NCBI Taxonomy" id="1899563"/>
    <lineage>
        <taxon>Bacteria</taxon>
        <taxon>Pseudomonadati</taxon>
        <taxon>Pseudomonadota</taxon>
        <taxon>Gammaproteobacteria</taxon>
        <taxon>Thiotrichales</taxon>
        <taxon>Thiotrichaceae</taxon>
        <taxon>Venteria</taxon>
    </lineage>
</organism>
<evidence type="ECO:0000313" key="3">
    <source>
        <dbReference type="Proteomes" id="UP000236724"/>
    </source>
</evidence>
<proteinExistence type="predicted"/>
<dbReference type="SUPFAM" id="SSF53756">
    <property type="entry name" value="UDP-Glycosyltransferase/glycogen phosphorylase"/>
    <property type="match status" value="1"/>
</dbReference>
<dbReference type="CDD" id="cd03801">
    <property type="entry name" value="GT4_PimA-like"/>
    <property type="match status" value="1"/>
</dbReference>
<evidence type="ECO:0000256" key="1">
    <source>
        <dbReference type="SAM" id="Coils"/>
    </source>
</evidence>
<dbReference type="PANTHER" id="PTHR12526">
    <property type="entry name" value="GLYCOSYLTRANSFERASE"/>
    <property type="match status" value="1"/>
</dbReference>
<dbReference type="Gene3D" id="3.40.50.2000">
    <property type="entry name" value="Glycogen Phosphorylase B"/>
    <property type="match status" value="1"/>
</dbReference>
<name>A0A1H6FAP5_9GAMM</name>
<feature type="coiled-coil region" evidence="1">
    <location>
        <begin position="4"/>
        <end position="31"/>
    </location>
</feature>
<sequence>MSDLPDTQKLLQSLQAENTALRDRLHELSQQLAAGMNKPAFERALIAQPIAYALAGEGDCREDYLRLLAWVRQQGSHSEHADETADLQALQMGDERLQAELRGLMERLEASRWPQVRRHVPAVESIAKQVQALFGKTQNHQSKPHNSGLLMLAEDYTKHLPPPNPLSELQPNFMSIAGSEDKPCFMENTPKLGKQPFFLSDAKTVLAFTLYCLENDFYRLDLLFGTCLRVNSCQLRLIIREYNHVKPGPVVRVVQFDGMEVFDNQFHPIRFEPISDSAGKNYWIELDSPDARPEASLAVWCQEKSPWLQAVVSAEPLESTTVAAAPKNHQFSNVLSATSAQHLLLVSGLVLAEDGSRLRSLLYRWEQWLKAEQETAQVWICSALSASQQAECEAQGWVVKNTAALPVLLEEAKTSTADSIFLCDVHALPENNLLQQTADLWRDPQVAALIPCELDAKQRIQAAYAITVRDGGLKYPAAGMPVDHPEYNYRRKVNACHSTLLRLRRSALAQVDLSILSEYDQPLMQLNDMLMQFEQQGKHSLYQSKFSYQRAQAIVTPPVTFAEQQLFSRRWQAQLPTHLSAFSQPRHFINPAQRPTVLVVNDTLLEFDQDSASLRLYTLLKIWVKLGYHITFVADNADSAPRYRQALEDLGIAVYHGDYTIQQAMHDLTYDYAFIGRVEVGFRYIPFVRLLSPETTIFYDTVDIHYIREQRQAEIENDAEIARKAKITKRKELHNCKISDLVLTVTDEDGKHLQKDLPWLQYAVMPNIHTRPTLPPQSFAQRDGLVFIGNYDHAPNEDAVFYFVEEVFPLIQKKLPGIKLYLLGSHMKTNMQALASEHIKTIGWVDEVEPAFNQRRLFVSPLRYGAGMKGKLGQAMSLGLPVVTTSIGAEGMGLTDGENALIADDTASFAEAVCQAYEDAQQWQALADKGQAYIEQHYGETAVKQQLENLLLIKI</sequence>
<dbReference type="RefSeq" id="WP_103920860.1">
    <property type="nucleotide sequence ID" value="NZ_FMSV02000518.1"/>
</dbReference>
<reference evidence="2 3" key="1">
    <citation type="submission" date="2016-10" db="EMBL/GenBank/DDBJ databases">
        <authorList>
            <person name="de Groot N.N."/>
        </authorList>
    </citation>
    <scope>NUCLEOTIDE SEQUENCE [LARGE SCALE GENOMIC DNA]</scope>
    <source>
        <strain evidence="2">MBHS1</strain>
    </source>
</reference>
<dbReference type="EMBL" id="FMSV02000518">
    <property type="protein sequence ID" value="SEH07158.1"/>
    <property type="molecule type" value="Genomic_DNA"/>
</dbReference>